<dbReference type="PANTHER" id="PTHR43711:SF1">
    <property type="entry name" value="HISTIDINE KINASE 1"/>
    <property type="match status" value="1"/>
</dbReference>
<dbReference type="GO" id="GO:0000155">
    <property type="term" value="F:phosphorelay sensor kinase activity"/>
    <property type="evidence" value="ECO:0007669"/>
    <property type="project" value="InterPro"/>
</dbReference>
<dbReference type="InterPro" id="IPR031621">
    <property type="entry name" value="HisKA_7TM"/>
</dbReference>
<dbReference type="PROSITE" id="PS50109">
    <property type="entry name" value="HIS_KIN"/>
    <property type="match status" value="1"/>
</dbReference>
<dbReference type="EMBL" id="RZIG01000002">
    <property type="protein sequence ID" value="RYJ09546.1"/>
    <property type="molecule type" value="Genomic_DNA"/>
</dbReference>
<dbReference type="Gene3D" id="3.30.450.20">
    <property type="entry name" value="PAS domain"/>
    <property type="match status" value="1"/>
</dbReference>
<dbReference type="Gene3D" id="3.30.565.10">
    <property type="entry name" value="Histidine kinase-like ATPase, C-terminal domain"/>
    <property type="match status" value="1"/>
</dbReference>
<dbReference type="PROSITE" id="PS50113">
    <property type="entry name" value="PAC"/>
    <property type="match status" value="1"/>
</dbReference>
<dbReference type="RefSeq" id="WP_129755234.1">
    <property type="nucleotide sequence ID" value="NZ_JAFKAA010000002.1"/>
</dbReference>
<dbReference type="SUPFAM" id="SSF55785">
    <property type="entry name" value="PYP-like sensor domain (PAS domain)"/>
    <property type="match status" value="1"/>
</dbReference>
<evidence type="ECO:0000313" key="13">
    <source>
        <dbReference type="Proteomes" id="UP000293535"/>
    </source>
</evidence>
<keyword evidence="3" id="KW-0597">Phosphoprotein</keyword>
<dbReference type="InterPro" id="IPR005467">
    <property type="entry name" value="His_kinase_dom"/>
</dbReference>
<accession>A0A482T2Y8</accession>
<gene>
    <name evidence="12" type="ORF">ELS20_05605</name>
</gene>
<dbReference type="Pfam" id="PF02518">
    <property type="entry name" value="HATPase_c"/>
    <property type="match status" value="1"/>
</dbReference>
<keyword evidence="6" id="KW-0902">Two-component regulatory system</keyword>
<organism evidence="12 13">
    <name type="scientific">Haloarcula hispanica</name>
    <dbReference type="NCBI Taxonomy" id="51589"/>
    <lineage>
        <taxon>Archaea</taxon>
        <taxon>Methanobacteriati</taxon>
        <taxon>Methanobacteriota</taxon>
        <taxon>Stenosarchaea group</taxon>
        <taxon>Halobacteria</taxon>
        <taxon>Halobacteriales</taxon>
        <taxon>Haloarculaceae</taxon>
        <taxon>Haloarcula</taxon>
    </lineage>
</organism>
<feature type="transmembrane region" description="Helical" evidence="8">
    <location>
        <begin position="63"/>
        <end position="89"/>
    </location>
</feature>
<evidence type="ECO:0000256" key="2">
    <source>
        <dbReference type="ARBA" id="ARBA00012438"/>
    </source>
</evidence>
<dbReference type="InterPro" id="IPR000014">
    <property type="entry name" value="PAS"/>
</dbReference>
<dbReference type="Pfam" id="PF08448">
    <property type="entry name" value="PAS_4"/>
    <property type="match status" value="1"/>
</dbReference>
<protein>
    <recommendedName>
        <fullName evidence="2">histidine kinase</fullName>
        <ecNumber evidence="2">2.7.13.3</ecNumber>
    </recommendedName>
</protein>
<feature type="compositionally biased region" description="Basic and acidic residues" evidence="7">
    <location>
        <begin position="472"/>
        <end position="491"/>
    </location>
</feature>
<feature type="transmembrane region" description="Helical" evidence="8">
    <location>
        <begin position="145"/>
        <end position="166"/>
    </location>
</feature>
<comment type="catalytic activity">
    <reaction evidence="1">
        <text>ATP + protein L-histidine = ADP + protein N-phospho-L-histidine.</text>
        <dbReference type="EC" id="2.7.13.3"/>
    </reaction>
</comment>
<feature type="domain" description="PAC" evidence="11">
    <location>
        <begin position="295"/>
        <end position="345"/>
    </location>
</feature>
<dbReference type="InterPro" id="IPR003661">
    <property type="entry name" value="HisK_dim/P_dom"/>
</dbReference>
<dbReference type="NCBIfam" id="TIGR00229">
    <property type="entry name" value="sensory_box"/>
    <property type="match status" value="1"/>
</dbReference>
<sequence length="585" mass="63458">MATLLVAYAFSLLVVAVVLGTLSVYAWSRRDSPGGTALSVLLAGLSIWDLCAAVGVLTRGTELALFFAYGLYVGVMPAMAGLFVFALAYTGRDRYLGWRAVALLAVEPLVFFAALFVGPDGAIYAISGPTDAGMYGWEITPGPVFWGHLVYSYALIAVSSALLIHYALVSGGLYRKQVYAVLLAIVLPWFGSVVSIFGDTAIEFTPLLLAGTGLTLSWAFFKGRLLDISPVAYREVVESLNSAVFVVDTDDTIIEANDVGRQLLGDEDIVGKSVEDALETSPKLLEKYRGLNDDAEETQAVIEQRDRFFDVQLTPLYDSHDALVGRVFLVHEITEQKERERELERRNQQLDQFAAVLSHDLRNPLNVASGRLALARERNDPEEFDRVEEAHDRMSSLIDEVLAFARDEKTTDRVELQLSALAKAAWGHVDTGKATLRIDGDREIIGDRDQLLQLFENVVRNSVEHGTTGSRPDADDSADHGHSRTGSDDSVAHGGAGVTIRVDATPDGFTISDNGPGVPPEEREEVFTHGVTSSESGTGLGLAIVQHVVESHGWDVEMTESRSGGAKLVISGLETRSTQLSETPS</sequence>
<evidence type="ECO:0000259" key="9">
    <source>
        <dbReference type="PROSITE" id="PS50109"/>
    </source>
</evidence>
<keyword evidence="8" id="KW-0812">Transmembrane</keyword>
<reference evidence="12 13" key="1">
    <citation type="submission" date="2018-12" db="EMBL/GenBank/DDBJ databases">
        <title>Draft genome sequence of Haloarcula hispinica strain 18.1, an halophilic archaeon isolated from Chott El Jerid of Southern Tunisia.</title>
        <authorList>
            <person name="Najjari A."/>
            <person name="Ben Dhia O."/>
            <person name="Ferjani R."/>
            <person name="Mahjoubi M."/>
            <person name="Sghaier H."/>
            <person name="Elshahed M."/>
            <person name="Ouzari H.I."/>
            <person name="Cherid A."/>
            <person name="Youssef N."/>
        </authorList>
    </citation>
    <scope>NUCLEOTIDE SEQUENCE [LARGE SCALE GENOMIC DNA]</scope>
    <source>
        <strain evidence="12 13">18.1</strain>
    </source>
</reference>
<dbReference type="SUPFAM" id="SSF55874">
    <property type="entry name" value="ATPase domain of HSP90 chaperone/DNA topoisomerase II/histidine kinase"/>
    <property type="match status" value="1"/>
</dbReference>
<dbReference type="PROSITE" id="PS50112">
    <property type="entry name" value="PAS"/>
    <property type="match status" value="1"/>
</dbReference>
<evidence type="ECO:0000256" key="5">
    <source>
        <dbReference type="ARBA" id="ARBA00022777"/>
    </source>
</evidence>
<feature type="domain" description="Histidine kinase" evidence="9">
    <location>
        <begin position="356"/>
        <end position="576"/>
    </location>
</feature>
<dbReference type="InterPro" id="IPR036890">
    <property type="entry name" value="HATPase_C_sf"/>
</dbReference>
<dbReference type="InterPro" id="IPR000700">
    <property type="entry name" value="PAS-assoc_C"/>
</dbReference>
<dbReference type="Gene3D" id="1.10.287.130">
    <property type="match status" value="1"/>
</dbReference>
<evidence type="ECO:0000256" key="4">
    <source>
        <dbReference type="ARBA" id="ARBA00022679"/>
    </source>
</evidence>
<evidence type="ECO:0000256" key="3">
    <source>
        <dbReference type="ARBA" id="ARBA00022553"/>
    </source>
</evidence>
<feature type="transmembrane region" description="Helical" evidence="8">
    <location>
        <begin position="101"/>
        <end position="125"/>
    </location>
</feature>
<dbReference type="Pfam" id="PF00512">
    <property type="entry name" value="HisKA"/>
    <property type="match status" value="1"/>
</dbReference>
<dbReference type="SMART" id="SM00388">
    <property type="entry name" value="HisKA"/>
    <property type="match status" value="1"/>
</dbReference>
<dbReference type="PRINTS" id="PR00344">
    <property type="entry name" value="BCTRLSENSOR"/>
</dbReference>
<dbReference type="InterPro" id="IPR004358">
    <property type="entry name" value="Sig_transdc_His_kin-like_C"/>
</dbReference>
<dbReference type="InterPro" id="IPR036097">
    <property type="entry name" value="HisK_dim/P_sf"/>
</dbReference>
<feature type="transmembrane region" description="Helical" evidence="8">
    <location>
        <begin position="178"/>
        <end position="198"/>
    </location>
</feature>
<evidence type="ECO:0000256" key="8">
    <source>
        <dbReference type="SAM" id="Phobius"/>
    </source>
</evidence>
<feature type="region of interest" description="Disordered" evidence="7">
    <location>
        <begin position="464"/>
        <end position="522"/>
    </location>
</feature>
<dbReference type="CDD" id="cd00130">
    <property type="entry name" value="PAS"/>
    <property type="match status" value="1"/>
</dbReference>
<evidence type="ECO:0000259" key="11">
    <source>
        <dbReference type="PROSITE" id="PS50113"/>
    </source>
</evidence>
<dbReference type="Pfam" id="PF16927">
    <property type="entry name" value="HisKA_7TM"/>
    <property type="match status" value="1"/>
</dbReference>
<dbReference type="InterPro" id="IPR050736">
    <property type="entry name" value="Sensor_HK_Regulatory"/>
</dbReference>
<keyword evidence="8" id="KW-0472">Membrane</keyword>
<feature type="transmembrane region" description="Helical" evidence="8">
    <location>
        <begin position="38"/>
        <end position="57"/>
    </location>
</feature>
<dbReference type="CDD" id="cd00082">
    <property type="entry name" value="HisKA"/>
    <property type="match status" value="1"/>
</dbReference>
<dbReference type="SMART" id="SM00387">
    <property type="entry name" value="HATPase_c"/>
    <property type="match status" value="1"/>
</dbReference>
<dbReference type="AlphaFoldDB" id="A0A482T2Y8"/>
<comment type="caution">
    <text evidence="12">The sequence shown here is derived from an EMBL/GenBank/DDBJ whole genome shotgun (WGS) entry which is preliminary data.</text>
</comment>
<dbReference type="EC" id="2.7.13.3" evidence="2"/>
<name>A0A482T2Y8_HALHI</name>
<evidence type="ECO:0000259" key="10">
    <source>
        <dbReference type="PROSITE" id="PS50112"/>
    </source>
</evidence>
<dbReference type="Proteomes" id="UP000293535">
    <property type="component" value="Unassembled WGS sequence"/>
</dbReference>
<evidence type="ECO:0000313" key="12">
    <source>
        <dbReference type="EMBL" id="RYJ09546.1"/>
    </source>
</evidence>
<keyword evidence="8" id="KW-1133">Transmembrane helix</keyword>
<feature type="domain" description="PAS" evidence="10">
    <location>
        <begin position="229"/>
        <end position="265"/>
    </location>
</feature>
<evidence type="ECO:0000256" key="7">
    <source>
        <dbReference type="SAM" id="MobiDB-lite"/>
    </source>
</evidence>
<dbReference type="PANTHER" id="PTHR43711">
    <property type="entry name" value="TWO-COMPONENT HISTIDINE KINASE"/>
    <property type="match status" value="1"/>
</dbReference>
<keyword evidence="5" id="KW-0418">Kinase</keyword>
<evidence type="ECO:0000256" key="6">
    <source>
        <dbReference type="ARBA" id="ARBA00023012"/>
    </source>
</evidence>
<dbReference type="InterPro" id="IPR003594">
    <property type="entry name" value="HATPase_dom"/>
</dbReference>
<dbReference type="InterPro" id="IPR035965">
    <property type="entry name" value="PAS-like_dom_sf"/>
</dbReference>
<evidence type="ECO:0000256" key="1">
    <source>
        <dbReference type="ARBA" id="ARBA00000085"/>
    </source>
</evidence>
<proteinExistence type="predicted"/>
<dbReference type="SUPFAM" id="SSF47384">
    <property type="entry name" value="Homodimeric domain of signal transducing histidine kinase"/>
    <property type="match status" value="1"/>
</dbReference>
<dbReference type="InterPro" id="IPR013656">
    <property type="entry name" value="PAS_4"/>
</dbReference>
<keyword evidence="4" id="KW-0808">Transferase</keyword>
<feature type="transmembrane region" description="Helical" evidence="8">
    <location>
        <begin position="6"/>
        <end position="26"/>
    </location>
</feature>